<dbReference type="PANTHER" id="PTHR19211:SF14">
    <property type="entry name" value="ATP-BINDING CASSETTE SUB-FAMILY F MEMBER 1"/>
    <property type="match status" value="1"/>
</dbReference>
<sequence>MLTVNQLTIKTLKDRILIDHLSFTCVAGDKIAVIGEEGNGKSTLFKAIWNPDLISEYTVMEGTIDRRGAVIGYLPQSLDTRWVETTGLDFCMSETPSEIPDYEKIGELYVRLEDVGAGADLLERKMGQLSGGEKVKLQLVKLMLKEPDLILMDEPTNDLDLETLEILEQFILSSPAGILFVSHDETLLEHCANGILHLEQIVRKTQARHTFVHLGYADYVRQREALASRQDQLSVKEHQEYAAQMERYRRLYQSVDHALNSVSRQQPHAAKMLKRKMRSVKALGERLEDKPLTHKFEGEEQIELFFDPEVKIANSRKQILDFHQPQLWAGTHLCASGINLQIVGPQKVAIIGSNGCGKTTLLRLIWEQMKDRTDLRVGYMPQNYEEQLPMDKNPVDFLSEGQDQAFRTRIQNHLGSLKFTPEEMRQPMGTFSSGQKAKILLVKLVVDHNDVLLLDEPTRNCSPLSAGQIRAQLASFPGCILAVSHDRRFLAEVTERILRLTPQGLEEDSSIEF</sequence>
<keyword evidence="6" id="KW-1185">Reference proteome</keyword>
<dbReference type="InterPro" id="IPR027417">
    <property type="entry name" value="P-loop_NTPase"/>
</dbReference>
<feature type="domain" description="ABC transporter" evidence="4">
    <location>
        <begin position="2"/>
        <end position="225"/>
    </location>
</feature>
<dbReference type="InterPro" id="IPR003439">
    <property type="entry name" value="ABC_transporter-like_ATP-bd"/>
</dbReference>
<dbReference type="InterPro" id="IPR017871">
    <property type="entry name" value="ABC_transporter-like_CS"/>
</dbReference>
<dbReference type="RefSeq" id="WP_117894600.1">
    <property type="nucleotide sequence ID" value="NZ_CABJCV010000006.1"/>
</dbReference>
<dbReference type="GO" id="GO:0016887">
    <property type="term" value="F:ATP hydrolysis activity"/>
    <property type="evidence" value="ECO:0007669"/>
    <property type="project" value="InterPro"/>
</dbReference>
<accession>A0A412G3L4</accession>
<evidence type="ECO:0000256" key="2">
    <source>
        <dbReference type="ARBA" id="ARBA00022741"/>
    </source>
</evidence>
<dbReference type="PROSITE" id="PS00211">
    <property type="entry name" value="ABC_TRANSPORTER_1"/>
    <property type="match status" value="2"/>
</dbReference>
<dbReference type="InterPro" id="IPR003593">
    <property type="entry name" value="AAA+_ATPase"/>
</dbReference>
<dbReference type="PROSITE" id="PS50893">
    <property type="entry name" value="ABC_TRANSPORTER_2"/>
    <property type="match status" value="1"/>
</dbReference>
<evidence type="ECO:0000256" key="1">
    <source>
        <dbReference type="ARBA" id="ARBA00022737"/>
    </source>
</evidence>
<dbReference type="InterPro" id="IPR050611">
    <property type="entry name" value="ABCF"/>
</dbReference>
<dbReference type="SUPFAM" id="SSF52540">
    <property type="entry name" value="P-loop containing nucleoside triphosphate hydrolases"/>
    <property type="match status" value="2"/>
</dbReference>
<dbReference type="SMART" id="SM00382">
    <property type="entry name" value="AAA"/>
    <property type="match status" value="2"/>
</dbReference>
<reference evidence="5 6" key="1">
    <citation type="submission" date="2018-08" db="EMBL/GenBank/DDBJ databases">
        <title>A genome reference for cultivated species of the human gut microbiota.</title>
        <authorList>
            <person name="Zou Y."/>
            <person name="Xue W."/>
            <person name="Luo G."/>
        </authorList>
    </citation>
    <scope>NUCLEOTIDE SEQUENCE [LARGE SCALE GENOMIC DNA]</scope>
    <source>
        <strain evidence="5 6">AF24-29</strain>
    </source>
</reference>
<proteinExistence type="predicted"/>
<dbReference type="EMBL" id="QRUP01000006">
    <property type="protein sequence ID" value="RGR75110.1"/>
    <property type="molecule type" value="Genomic_DNA"/>
</dbReference>
<dbReference type="Pfam" id="PF00005">
    <property type="entry name" value="ABC_tran"/>
    <property type="match status" value="2"/>
</dbReference>
<evidence type="ECO:0000313" key="6">
    <source>
        <dbReference type="Proteomes" id="UP000284178"/>
    </source>
</evidence>
<keyword evidence="2" id="KW-0547">Nucleotide-binding</keyword>
<organism evidence="5 6">
    <name type="scientific">Holdemania filiformis</name>
    <dbReference type="NCBI Taxonomy" id="61171"/>
    <lineage>
        <taxon>Bacteria</taxon>
        <taxon>Bacillati</taxon>
        <taxon>Bacillota</taxon>
        <taxon>Erysipelotrichia</taxon>
        <taxon>Erysipelotrichales</taxon>
        <taxon>Erysipelotrichaceae</taxon>
        <taxon>Holdemania</taxon>
    </lineage>
</organism>
<dbReference type="PANTHER" id="PTHR19211">
    <property type="entry name" value="ATP-BINDING TRANSPORT PROTEIN-RELATED"/>
    <property type="match status" value="1"/>
</dbReference>
<dbReference type="CDD" id="cd03221">
    <property type="entry name" value="ABCF_EF-3"/>
    <property type="match status" value="1"/>
</dbReference>
<keyword evidence="1" id="KW-0677">Repeat</keyword>
<protein>
    <submittedName>
        <fullName evidence="5">ABC transporter ATP-binding protein</fullName>
    </submittedName>
</protein>
<name>A0A412G3L4_9FIRM</name>
<dbReference type="Gene3D" id="3.40.50.300">
    <property type="entry name" value="P-loop containing nucleotide triphosphate hydrolases"/>
    <property type="match status" value="2"/>
</dbReference>
<dbReference type="GeneID" id="83015107"/>
<keyword evidence="3 5" id="KW-0067">ATP-binding</keyword>
<dbReference type="AlphaFoldDB" id="A0A412G3L4"/>
<dbReference type="Proteomes" id="UP000284178">
    <property type="component" value="Unassembled WGS sequence"/>
</dbReference>
<comment type="caution">
    <text evidence="5">The sequence shown here is derived from an EMBL/GenBank/DDBJ whole genome shotgun (WGS) entry which is preliminary data.</text>
</comment>
<gene>
    <name evidence="5" type="ORF">DWY25_06770</name>
</gene>
<evidence type="ECO:0000259" key="4">
    <source>
        <dbReference type="PROSITE" id="PS50893"/>
    </source>
</evidence>
<evidence type="ECO:0000313" key="5">
    <source>
        <dbReference type="EMBL" id="RGR75110.1"/>
    </source>
</evidence>
<evidence type="ECO:0000256" key="3">
    <source>
        <dbReference type="ARBA" id="ARBA00022840"/>
    </source>
</evidence>
<dbReference type="GO" id="GO:0005524">
    <property type="term" value="F:ATP binding"/>
    <property type="evidence" value="ECO:0007669"/>
    <property type="project" value="UniProtKB-KW"/>
</dbReference>